<protein>
    <submittedName>
        <fullName evidence="1">Uncharacterized protein</fullName>
    </submittedName>
</protein>
<evidence type="ECO:0000313" key="1">
    <source>
        <dbReference type="EMBL" id="CAD7757539.1"/>
    </source>
</evidence>
<dbReference type="EMBL" id="LR990835">
    <property type="protein sequence ID" value="CAD7757539.1"/>
    <property type="molecule type" value="Genomic_DNA"/>
</dbReference>
<organism evidence="1">
    <name type="scientific">Enterococcus phage Porthos</name>
    <dbReference type="NCBI Taxonomy" id="2795670"/>
    <lineage>
        <taxon>Viruses</taxon>
        <taxon>Duplodnaviria</taxon>
        <taxon>Heunggongvirae</taxon>
        <taxon>Uroviricota</taxon>
        <taxon>Caudoviricetes</taxon>
        <taxon>Herelleviridae</taxon>
        <taxon>Brockvirinae</taxon>
        <taxon>Schiekvirus</taxon>
        <taxon>Schiekvirus Porthos</taxon>
    </lineage>
</organism>
<accession>A0A8D6UBR0</accession>
<proteinExistence type="predicted"/>
<reference evidence="1" key="1">
    <citation type="submission" date="2023-02" db="EMBL/GenBank/DDBJ databases">
        <authorList>
            <person name="Petit M.-A."/>
            <person name="Lossouarn J."/>
        </authorList>
    </citation>
    <scope>NUCLEOTIDE SEQUENCE [LARGE SCALE GENOMIC DNA]</scope>
</reference>
<sequence>MKQTPYLRRLEDLTTEELCAYAKYKKLQESHLATAHKEQQIADKLEEKMLQVLVGEKTDE</sequence>
<gene>
    <name evidence="1" type="ORF">PORT_21</name>
</gene>
<name>A0A8D6UBR0_9CAUD</name>